<dbReference type="GO" id="GO:0016780">
    <property type="term" value="F:phosphotransferase activity, for other substituted phosphate groups"/>
    <property type="evidence" value="ECO:0007669"/>
    <property type="project" value="TreeGrafter"/>
</dbReference>
<reference evidence="3 4" key="1">
    <citation type="submission" date="2020-07" db="EMBL/GenBank/DDBJ databases">
        <title>Huge and variable diversity of episymbiotic CPR bacteria and DPANN archaea in groundwater ecosystems.</title>
        <authorList>
            <person name="He C.Y."/>
            <person name="Keren R."/>
            <person name="Whittaker M."/>
            <person name="Farag I.F."/>
            <person name="Doudna J."/>
            <person name="Cate J.H.D."/>
            <person name="Banfield J.F."/>
        </authorList>
    </citation>
    <scope>NUCLEOTIDE SEQUENCE [LARGE SCALE GENOMIC DNA]</scope>
    <source>
        <strain evidence="3">NC_groundwater_70_Ag_B-0.1um_54_66</strain>
    </source>
</reference>
<dbReference type="PANTHER" id="PTHR30576">
    <property type="entry name" value="COLANIC BIOSYNTHESIS UDP-GLUCOSE LIPID CARRIER TRANSFERASE"/>
    <property type="match status" value="1"/>
</dbReference>
<organism evidence="3 4">
    <name type="scientific">Micavibrio aeruginosavorus</name>
    <dbReference type="NCBI Taxonomy" id="349221"/>
    <lineage>
        <taxon>Bacteria</taxon>
        <taxon>Pseudomonadati</taxon>
        <taxon>Bdellovibrionota</taxon>
        <taxon>Bdellovibrionia</taxon>
        <taxon>Bdellovibrionales</taxon>
        <taxon>Pseudobdellovibrionaceae</taxon>
        <taxon>Micavibrio</taxon>
    </lineage>
</organism>
<name>A0A7T5UGI0_9BACT</name>
<protein>
    <submittedName>
        <fullName evidence="3">Sugar transferase</fullName>
    </submittedName>
</protein>
<evidence type="ECO:0000256" key="1">
    <source>
        <dbReference type="ARBA" id="ARBA00006464"/>
    </source>
</evidence>
<dbReference type="Proteomes" id="UP000595362">
    <property type="component" value="Chromosome"/>
</dbReference>
<feature type="domain" description="Bacterial sugar transferase" evidence="2">
    <location>
        <begin position="4"/>
        <end position="178"/>
    </location>
</feature>
<sequence>MSLKRVFDISAAAIGLAVLSPVFAILAAGGALHFRGNPFHLAHRVGKDGESFQMIKFKSMRDGTENDGSRTTGYGRFLRSTAMDELPQLFNILNGDMSFVGPRPREQIEHGDDRIPPSHRDILSVRPGLTGPWQVAAIGLKAPMPSEKRLDLDAAYARDTPSLGKDIKLILKTIPAFIKGHDGEYLGKPKDPMTP</sequence>
<comment type="similarity">
    <text evidence="1">Belongs to the bacterial sugar transferase family.</text>
</comment>
<evidence type="ECO:0000259" key="2">
    <source>
        <dbReference type="Pfam" id="PF02397"/>
    </source>
</evidence>
<accession>A0A7T5UGI0</accession>
<dbReference type="AlphaFoldDB" id="A0A7T5UGI0"/>
<dbReference type="EMBL" id="CP066681">
    <property type="protein sequence ID" value="QQG35911.1"/>
    <property type="molecule type" value="Genomic_DNA"/>
</dbReference>
<keyword evidence="3" id="KW-0808">Transferase</keyword>
<gene>
    <name evidence="3" type="ORF">HYS17_10470</name>
</gene>
<proteinExistence type="inferred from homology"/>
<dbReference type="Pfam" id="PF02397">
    <property type="entry name" value="Bac_transf"/>
    <property type="match status" value="1"/>
</dbReference>
<evidence type="ECO:0000313" key="3">
    <source>
        <dbReference type="EMBL" id="QQG35911.1"/>
    </source>
</evidence>
<dbReference type="InterPro" id="IPR003362">
    <property type="entry name" value="Bact_transf"/>
</dbReference>
<evidence type="ECO:0000313" key="4">
    <source>
        <dbReference type="Proteomes" id="UP000595362"/>
    </source>
</evidence>
<dbReference type="PANTHER" id="PTHR30576:SF0">
    <property type="entry name" value="UNDECAPRENYL-PHOSPHATE N-ACETYLGALACTOSAMINYL 1-PHOSPHATE TRANSFERASE-RELATED"/>
    <property type="match status" value="1"/>
</dbReference>